<dbReference type="PANTHER" id="PTHR42770:SF18">
    <property type="entry name" value="ARGININE_AGMATINE ANTIPORTER"/>
    <property type="match status" value="1"/>
</dbReference>
<evidence type="ECO:0000256" key="3">
    <source>
        <dbReference type="ARBA" id="ARBA00022692"/>
    </source>
</evidence>
<dbReference type="PATRIC" id="fig|1423744.4.peg.1126"/>
<keyword evidence="5 6" id="KW-0472">Membrane</keyword>
<dbReference type="Proteomes" id="UP000051378">
    <property type="component" value="Unassembled WGS sequence"/>
</dbReference>
<dbReference type="GO" id="GO:0022857">
    <property type="term" value="F:transmembrane transporter activity"/>
    <property type="evidence" value="ECO:0007669"/>
    <property type="project" value="InterPro"/>
</dbReference>
<feature type="transmembrane region" description="Helical" evidence="6">
    <location>
        <begin position="274"/>
        <end position="298"/>
    </location>
</feature>
<dbReference type="OrthoDB" id="3181223at2"/>
<feature type="transmembrane region" description="Helical" evidence="6">
    <location>
        <begin position="130"/>
        <end position="150"/>
    </location>
</feature>
<keyword evidence="2" id="KW-1003">Cell membrane</keyword>
<dbReference type="Gene3D" id="1.20.1740.10">
    <property type="entry name" value="Amino acid/polyamine transporter I"/>
    <property type="match status" value="1"/>
</dbReference>
<accession>A0A0R2DM46</accession>
<gene>
    <name evidence="7" type="ORF">FC86_GL001098</name>
</gene>
<feature type="transmembrane region" description="Helical" evidence="6">
    <location>
        <begin position="162"/>
        <end position="178"/>
    </location>
</feature>
<proteinExistence type="predicted"/>
<feature type="transmembrane region" description="Helical" evidence="6">
    <location>
        <begin position="87"/>
        <end position="110"/>
    </location>
</feature>
<dbReference type="PIRSF" id="PIRSF006060">
    <property type="entry name" value="AA_transporter"/>
    <property type="match status" value="1"/>
</dbReference>
<name>A0A0R2DM46_9LACO</name>
<protein>
    <recommendedName>
        <fullName evidence="9">Amino acid permease</fullName>
    </recommendedName>
</protein>
<dbReference type="InterPro" id="IPR050367">
    <property type="entry name" value="APC_superfamily"/>
</dbReference>
<organism evidence="7 8">
    <name type="scientific">Holzapfeliella floricola DSM 23037 = JCM 16512</name>
    <dbReference type="NCBI Taxonomy" id="1423744"/>
    <lineage>
        <taxon>Bacteria</taxon>
        <taxon>Bacillati</taxon>
        <taxon>Bacillota</taxon>
        <taxon>Bacilli</taxon>
        <taxon>Lactobacillales</taxon>
        <taxon>Lactobacillaceae</taxon>
        <taxon>Holzapfeliella</taxon>
    </lineage>
</organism>
<dbReference type="Pfam" id="PF13520">
    <property type="entry name" value="AA_permease_2"/>
    <property type="match status" value="1"/>
</dbReference>
<reference evidence="7 8" key="1">
    <citation type="journal article" date="2015" name="Genome Announc.">
        <title>Expanding the biotechnology potential of lactobacilli through comparative genomics of 213 strains and associated genera.</title>
        <authorList>
            <person name="Sun Z."/>
            <person name="Harris H.M."/>
            <person name="McCann A."/>
            <person name="Guo C."/>
            <person name="Argimon S."/>
            <person name="Zhang W."/>
            <person name="Yang X."/>
            <person name="Jeffery I.B."/>
            <person name="Cooney J.C."/>
            <person name="Kagawa T.F."/>
            <person name="Liu W."/>
            <person name="Song Y."/>
            <person name="Salvetti E."/>
            <person name="Wrobel A."/>
            <person name="Rasinkangas P."/>
            <person name="Parkhill J."/>
            <person name="Rea M.C."/>
            <person name="O'Sullivan O."/>
            <person name="Ritari J."/>
            <person name="Douillard F.P."/>
            <person name="Paul Ross R."/>
            <person name="Yang R."/>
            <person name="Briner A.E."/>
            <person name="Felis G.E."/>
            <person name="de Vos W.M."/>
            <person name="Barrangou R."/>
            <person name="Klaenhammer T.R."/>
            <person name="Caufield P.W."/>
            <person name="Cui Y."/>
            <person name="Zhang H."/>
            <person name="O'Toole P.W."/>
        </authorList>
    </citation>
    <scope>NUCLEOTIDE SEQUENCE [LARGE SCALE GENOMIC DNA]</scope>
    <source>
        <strain evidence="7 8">DSM 23037</strain>
    </source>
</reference>
<keyword evidence="3 6" id="KW-0812">Transmembrane</keyword>
<feature type="transmembrane region" description="Helical" evidence="6">
    <location>
        <begin position="45"/>
        <end position="67"/>
    </location>
</feature>
<evidence type="ECO:0008006" key="9">
    <source>
        <dbReference type="Google" id="ProtNLM"/>
    </source>
</evidence>
<feature type="transmembrane region" description="Helical" evidence="6">
    <location>
        <begin position="198"/>
        <end position="217"/>
    </location>
</feature>
<evidence type="ECO:0000313" key="8">
    <source>
        <dbReference type="Proteomes" id="UP000051378"/>
    </source>
</evidence>
<evidence type="ECO:0000256" key="2">
    <source>
        <dbReference type="ARBA" id="ARBA00022475"/>
    </source>
</evidence>
<dbReference type="PANTHER" id="PTHR42770">
    <property type="entry name" value="AMINO ACID TRANSPORTER-RELATED"/>
    <property type="match status" value="1"/>
</dbReference>
<dbReference type="AlphaFoldDB" id="A0A0R2DM46"/>
<sequence length="432" mass="45599">MGKSEQKEKNKLGFWSIVLIGINGIIGSGIYLIPNSAYAKVGTASLLTFLLAAVLVLTVALSIAQNASLFKEDGGPYLYAKEAFGDFVGYIVGLLNCMLQITILATIISGLVKILGGSLSFLSGEFTQKVLTVAIFAVLAIINLSGVTLAKYINNIMTIAKLLPLVLFIVIGVFFIKQGNYSPVVPPQGISFDSFSQAILLIYFAFGGFESLPLIAADMKNPTRNLPRALVTIIALVSAFYILLQAVSIGILGTELAQNTVPVQAAFGRILGPVGSGIVAVGSVVSMAGAAMAVALWAPRPVGAMAQNGMLPKVLAKKNAKNVPAVAIIVTYVLSMLLSLSGGFEILSQLTSVISLVIFLPTTLSVMVFHFTKKDVERPVNIKGSLYIAGFATILILILLTQTSAVQLLSAGAAIVFSAIMYFITQKSRKKA</sequence>
<keyword evidence="4 6" id="KW-1133">Transmembrane helix</keyword>
<evidence type="ECO:0000256" key="1">
    <source>
        <dbReference type="ARBA" id="ARBA00004651"/>
    </source>
</evidence>
<dbReference type="GO" id="GO:0005886">
    <property type="term" value="C:plasma membrane"/>
    <property type="evidence" value="ECO:0007669"/>
    <property type="project" value="UniProtKB-SubCell"/>
</dbReference>
<feature type="transmembrane region" description="Helical" evidence="6">
    <location>
        <begin position="319"/>
        <end position="340"/>
    </location>
</feature>
<feature type="transmembrane region" description="Helical" evidence="6">
    <location>
        <begin position="346"/>
        <end position="372"/>
    </location>
</feature>
<feature type="transmembrane region" description="Helical" evidence="6">
    <location>
        <begin position="406"/>
        <end position="424"/>
    </location>
</feature>
<comment type="subcellular location">
    <subcellularLocation>
        <location evidence="1">Cell membrane</location>
        <topology evidence="1">Multi-pass membrane protein</topology>
    </subcellularLocation>
</comment>
<keyword evidence="8" id="KW-1185">Reference proteome</keyword>
<evidence type="ECO:0000256" key="6">
    <source>
        <dbReference type="SAM" id="Phobius"/>
    </source>
</evidence>
<evidence type="ECO:0000256" key="5">
    <source>
        <dbReference type="ARBA" id="ARBA00023136"/>
    </source>
</evidence>
<feature type="transmembrane region" description="Helical" evidence="6">
    <location>
        <begin position="384"/>
        <end position="400"/>
    </location>
</feature>
<dbReference type="RefSeq" id="WP_056974069.1">
    <property type="nucleotide sequence ID" value="NZ_AYZL01000006.1"/>
</dbReference>
<comment type="caution">
    <text evidence="7">The sequence shown here is derived from an EMBL/GenBank/DDBJ whole genome shotgun (WGS) entry which is preliminary data.</text>
</comment>
<feature type="transmembrane region" description="Helical" evidence="6">
    <location>
        <begin position="12"/>
        <end position="33"/>
    </location>
</feature>
<dbReference type="InterPro" id="IPR002293">
    <property type="entry name" value="AA/rel_permease1"/>
</dbReference>
<dbReference type="EMBL" id="AYZL01000006">
    <property type="protein sequence ID" value="KRN04742.1"/>
    <property type="molecule type" value="Genomic_DNA"/>
</dbReference>
<dbReference type="STRING" id="1423744.FC86_GL001098"/>
<feature type="transmembrane region" description="Helical" evidence="6">
    <location>
        <begin position="229"/>
        <end position="254"/>
    </location>
</feature>
<evidence type="ECO:0000313" key="7">
    <source>
        <dbReference type="EMBL" id="KRN04742.1"/>
    </source>
</evidence>
<evidence type="ECO:0000256" key="4">
    <source>
        <dbReference type="ARBA" id="ARBA00022989"/>
    </source>
</evidence>